<dbReference type="AlphaFoldDB" id="A0A1R3IM58"/>
<dbReference type="Gramene" id="OMO83641">
    <property type="protein sequence ID" value="OMO83641"/>
    <property type="gene ID" value="CCACVL1_11306"/>
</dbReference>
<evidence type="ECO:0000313" key="2">
    <source>
        <dbReference type="Proteomes" id="UP000188268"/>
    </source>
</evidence>
<comment type="caution">
    <text evidence="1">The sequence shown here is derived from an EMBL/GenBank/DDBJ whole genome shotgun (WGS) entry which is preliminary data.</text>
</comment>
<evidence type="ECO:0000313" key="1">
    <source>
        <dbReference type="EMBL" id="OMO83641.1"/>
    </source>
</evidence>
<keyword evidence="2" id="KW-1185">Reference proteome</keyword>
<proteinExistence type="predicted"/>
<organism evidence="1 2">
    <name type="scientific">Corchorus capsularis</name>
    <name type="common">Jute</name>
    <dbReference type="NCBI Taxonomy" id="210143"/>
    <lineage>
        <taxon>Eukaryota</taxon>
        <taxon>Viridiplantae</taxon>
        <taxon>Streptophyta</taxon>
        <taxon>Embryophyta</taxon>
        <taxon>Tracheophyta</taxon>
        <taxon>Spermatophyta</taxon>
        <taxon>Magnoliopsida</taxon>
        <taxon>eudicotyledons</taxon>
        <taxon>Gunneridae</taxon>
        <taxon>Pentapetalae</taxon>
        <taxon>rosids</taxon>
        <taxon>malvids</taxon>
        <taxon>Malvales</taxon>
        <taxon>Malvaceae</taxon>
        <taxon>Grewioideae</taxon>
        <taxon>Apeibeae</taxon>
        <taxon>Corchorus</taxon>
    </lineage>
</organism>
<sequence length="28" mass="3165">MALPINVRKIILVIMVAEERPSHCCNIT</sequence>
<reference evidence="1 2" key="1">
    <citation type="submission" date="2013-09" db="EMBL/GenBank/DDBJ databases">
        <title>Corchorus capsularis genome sequencing.</title>
        <authorList>
            <person name="Alam M."/>
            <person name="Haque M.S."/>
            <person name="Islam M.S."/>
            <person name="Emdad E.M."/>
            <person name="Islam M.M."/>
            <person name="Ahmed B."/>
            <person name="Halim A."/>
            <person name="Hossen Q.M.M."/>
            <person name="Hossain M.Z."/>
            <person name="Ahmed R."/>
            <person name="Khan M.M."/>
            <person name="Islam R."/>
            <person name="Rashid M.M."/>
            <person name="Khan S.A."/>
            <person name="Rahman M.S."/>
            <person name="Alam M."/>
        </authorList>
    </citation>
    <scope>NUCLEOTIDE SEQUENCE [LARGE SCALE GENOMIC DNA]</scope>
    <source>
        <strain evidence="2">cv. CVL-1</strain>
        <tissue evidence="1">Whole seedling</tissue>
    </source>
</reference>
<name>A0A1R3IM58_COCAP</name>
<protein>
    <submittedName>
        <fullName evidence="1">Uncharacterized protein</fullName>
    </submittedName>
</protein>
<dbReference type="Proteomes" id="UP000188268">
    <property type="component" value="Unassembled WGS sequence"/>
</dbReference>
<dbReference type="EMBL" id="AWWV01009850">
    <property type="protein sequence ID" value="OMO83641.1"/>
    <property type="molecule type" value="Genomic_DNA"/>
</dbReference>
<accession>A0A1R3IM58</accession>
<gene>
    <name evidence="1" type="ORF">CCACVL1_11306</name>
</gene>